<dbReference type="InterPro" id="IPR006145">
    <property type="entry name" value="PsdUridine_synth_RsuA/RluA"/>
</dbReference>
<dbReference type="SUPFAM" id="SSF55120">
    <property type="entry name" value="Pseudouridine synthase"/>
    <property type="match status" value="1"/>
</dbReference>
<dbReference type="InterPro" id="IPR006224">
    <property type="entry name" value="PsdUridine_synth_RluA-like_CS"/>
</dbReference>
<proteinExistence type="inferred from homology"/>
<dbReference type="InterPro" id="IPR002942">
    <property type="entry name" value="S4_RNA-bd"/>
</dbReference>
<sequence>MMNQEHVSDSMSEERETLVFVVSEQDAKERIDKYITESIEEEVSRSQVQLWIKDGHVLVNGSAIKPNYKCAAGDTVALIMPEPEGVDIVPEDIPLDVYYEDADVIVINKPRGMVVHPAPGHASGTVVNALMHHCKDLSGINGELRPGIVHRIDKDTSGLLMAAKNDRAHVSLAEQLKEHSVLRKYVAVVHGNLQHEQGTIDAPIGRNEHDRKMYTVTERNSKHAVTHFKVLERFGDATLVELQLETGRTHQIRVHMKFIGHPLVGDPMYSRVTKSLKMEGQALHAKLLGFKHPSTGELVQFEAPIPEDMEHLLMTLRNR</sequence>
<dbReference type="GO" id="GO:0000455">
    <property type="term" value="P:enzyme-directed rRNA pseudouridine synthesis"/>
    <property type="evidence" value="ECO:0007669"/>
    <property type="project" value="TreeGrafter"/>
</dbReference>
<accession>A0A1X7IFW6</accession>
<comment type="catalytic activity">
    <reaction evidence="1 7">
        <text>a uridine in RNA = a pseudouridine in RNA</text>
        <dbReference type="Rhea" id="RHEA:48348"/>
        <dbReference type="Rhea" id="RHEA-COMP:12068"/>
        <dbReference type="Rhea" id="RHEA-COMP:12069"/>
        <dbReference type="ChEBI" id="CHEBI:65314"/>
        <dbReference type="ChEBI" id="CHEBI:65315"/>
    </reaction>
</comment>
<evidence type="ECO:0000256" key="3">
    <source>
        <dbReference type="ARBA" id="ARBA00022884"/>
    </source>
</evidence>
<dbReference type="Pfam" id="PF00849">
    <property type="entry name" value="PseudoU_synth_2"/>
    <property type="match status" value="1"/>
</dbReference>
<dbReference type="CDD" id="cd00165">
    <property type="entry name" value="S4"/>
    <property type="match status" value="1"/>
</dbReference>
<dbReference type="Proteomes" id="UP000193834">
    <property type="component" value="Unassembled WGS sequence"/>
</dbReference>
<dbReference type="CDD" id="cd02869">
    <property type="entry name" value="PseudoU_synth_RluA_like"/>
    <property type="match status" value="1"/>
</dbReference>
<gene>
    <name evidence="9" type="ORF">SAMN06295960_0417</name>
</gene>
<dbReference type="InterPro" id="IPR006225">
    <property type="entry name" value="PsdUridine_synth_RluC/D"/>
</dbReference>
<comment type="similarity">
    <text evidence="2 7">Belongs to the pseudouridine synthase RluA family.</text>
</comment>
<evidence type="ECO:0000256" key="4">
    <source>
        <dbReference type="ARBA" id="ARBA00023235"/>
    </source>
</evidence>
<evidence type="ECO:0000256" key="1">
    <source>
        <dbReference type="ARBA" id="ARBA00000073"/>
    </source>
</evidence>
<dbReference type="AlphaFoldDB" id="A0A1X7IFW6"/>
<evidence type="ECO:0000256" key="6">
    <source>
        <dbReference type="PROSITE-ProRule" id="PRU00182"/>
    </source>
</evidence>
<organism evidence="9 10">
    <name type="scientific">Paenibacillus aquistagni</name>
    <dbReference type="NCBI Taxonomy" id="1852522"/>
    <lineage>
        <taxon>Bacteria</taxon>
        <taxon>Bacillati</taxon>
        <taxon>Bacillota</taxon>
        <taxon>Bacilli</taxon>
        <taxon>Bacillales</taxon>
        <taxon>Paenibacillaceae</taxon>
        <taxon>Paenibacillus</taxon>
    </lineage>
</organism>
<dbReference type="Pfam" id="PF01479">
    <property type="entry name" value="S4"/>
    <property type="match status" value="1"/>
</dbReference>
<evidence type="ECO:0000256" key="5">
    <source>
        <dbReference type="PIRSR" id="PIRSR606225-1"/>
    </source>
</evidence>
<dbReference type="PANTHER" id="PTHR21600:SF44">
    <property type="entry name" value="RIBOSOMAL LARGE SUBUNIT PSEUDOURIDINE SYNTHASE D"/>
    <property type="match status" value="1"/>
</dbReference>
<name>A0A1X7IFW6_9BACL</name>
<dbReference type="SMART" id="SM00363">
    <property type="entry name" value="S4"/>
    <property type="match status" value="1"/>
</dbReference>
<dbReference type="Gene3D" id="3.10.290.10">
    <property type="entry name" value="RNA-binding S4 domain"/>
    <property type="match status" value="1"/>
</dbReference>
<keyword evidence="10" id="KW-1185">Reference proteome</keyword>
<evidence type="ECO:0000256" key="7">
    <source>
        <dbReference type="RuleBase" id="RU362028"/>
    </source>
</evidence>
<dbReference type="Gene3D" id="3.30.2350.10">
    <property type="entry name" value="Pseudouridine synthase"/>
    <property type="match status" value="1"/>
</dbReference>
<dbReference type="PANTHER" id="PTHR21600">
    <property type="entry name" value="MITOCHONDRIAL RNA PSEUDOURIDINE SYNTHASE"/>
    <property type="match status" value="1"/>
</dbReference>
<dbReference type="PROSITE" id="PS01129">
    <property type="entry name" value="PSI_RLU"/>
    <property type="match status" value="1"/>
</dbReference>
<feature type="domain" description="RNA-binding S4" evidence="8">
    <location>
        <begin position="29"/>
        <end position="94"/>
    </location>
</feature>
<dbReference type="InterPro" id="IPR036986">
    <property type="entry name" value="S4_RNA-bd_sf"/>
</dbReference>
<keyword evidence="4 7" id="KW-0413">Isomerase</keyword>
<dbReference type="PROSITE" id="PS50889">
    <property type="entry name" value="S4"/>
    <property type="match status" value="1"/>
</dbReference>
<dbReference type="EC" id="5.4.99.-" evidence="7"/>
<dbReference type="NCBIfam" id="TIGR00005">
    <property type="entry name" value="rluA_subfam"/>
    <property type="match status" value="1"/>
</dbReference>
<evidence type="ECO:0000259" key="8">
    <source>
        <dbReference type="SMART" id="SM00363"/>
    </source>
</evidence>
<dbReference type="InterPro" id="IPR050188">
    <property type="entry name" value="RluA_PseudoU_synthase"/>
</dbReference>
<evidence type="ECO:0000313" key="10">
    <source>
        <dbReference type="Proteomes" id="UP000193834"/>
    </source>
</evidence>
<dbReference type="InterPro" id="IPR020103">
    <property type="entry name" value="PsdUridine_synth_cat_dom_sf"/>
</dbReference>
<dbReference type="EMBL" id="FXAZ01000001">
    <property type="protein sequence ID" value="SMG13686.1"/>
    <property type="molecule type" value="Genomic_DNA"/>
</dbReference>
<dbReference type="SUPFAM" id="SSF55174">
    <property type="entry name" value="Alpha-L RNA-binding motif"/>
    <property type="match status" value="1"/>
</dbReference>
<evidence type="ECO:0000256" key="2">
    <source>
        <dbReference type="ARBA" id="ARBA00010876"/>
    </source>
</evidence>
<dbReference type="FunFam" id="3.30.2350.10:FF:000006">
    <property type="entry name" value="Pseudouridine synthase"/>
    <property type="match status" value="1"/>
</dbReference>
<dbReference type="OrthoDB" id="9773999at2"/>
<protein>
    <recommendedName>
        <fullName evidence="7">Pseudouridine synthase</fullName>
        <ecNumber evidence="7">5.4.99.-</ecNumber>
    </recommendedName>
</protein>
<keyword evidence="3 6" id="KW-0694">RNA-binding</keyword>
<dbReference type="GO" id="GO:0120159">
    <property type="term" value="F:rRNA pseudouridine synthase activity"/>
    <property type="evidence" value="ECO:0007669"/>
    <property type="project" value="UniProtKB-ARBA"/>
</dbReference>
<reference evidence="9 10" key="1">
    <citation type="submission" date="2017-04" db="EMBL/GenBank/DDBJ databases">
        <authorList>
            <person name="Afonso C.L."/>
            <person name="Miller P.J."/>
            <person name="Scott M.A."/>
            <person name="Spackman E."/>
            <person name="Goraichik I."/>
            <person name="Dimitrov K.M."/>
            <person name="Suarez D.L."/>
            <person name="Swayne D.E."/>
        </authorList>
    </citation>
    <scope>NUCLEOTIDE SEQUENCE [LARGE SCALE GENOMIC DNA]</scope>
    <source>
        <strain evidence="9 10">11</strain>
    </source>
</reference>
<dbReference type="STRING" id="1852522.SAMN06295960_0417"/>
<evidence type="ECO:0000313" key="9">
    <source>
        <dbReference type="EMBL" id="SMG13686.1"/>
    </source>
</evidence>
<dbReference type="GO" id="GO:0003723">
    <property type="term" value="F:RNA binding"/>
    <property type="evidence" value="ECO:0007669"/>
    <property type="project" value="UniProtKB-KW"/>
</dbReference>
<comment type="function">
    <text evidence="7">Responsible for synthesis of pseudouridine from uracil.</text>
</comment>
<feature type="active site" evidence="5">
    <location>
        <position position="153"/>
    </location>
</feature>